<sequence length="224" mass="21546">AAPPAAPQPSARPDQAVSALPATPAVTDQAHPAAAHPASPASTTDAAPTVPAPVASAVPAPAGPQATAAAPAAPAPATPAPATPAPLAEQLGARLTSLHGLAKGTHVLTVPVDPEHLGPVRIVAHIGPESVRVELVGATDASREALRSSLADLRRDLTAAGVQVDVGSRGSGQPGAHGTDGRPGDGPAASTRAGGGASSGDDPGGSRPDPDAPRASPGRIDLLV</sequence>
<comment type="caution">
    <text evidence="3">The sequence shown here is derived from an EMBL/GenBank/DDBJ whole genome shotgun (WGS) entry which is preliminary data.</text>
</comment>
<feature type="non-terminal residue" evidence="3">
    <location>
        <position position="1"/>
    </location>
</feature>
<feature type="compositionally biased region" description="Low complexity" evidence="1">
    <location>
        <begin position="30"/>
        <end position="72"/>
    </location>
</feature>
<feature type="compositionally biased region" description="Pro residues" evidence="1">
    <location>
        <begin position="73"/>
        <end position="84"/>
    </location>
</feature>
<evidence type="ECO:0000313" key="4">
    <source>
        <dbReference type="Proteomes" id="UP000283374"/>
    </source>
</evidence>
<evidence type="ECO:0000313" key="3">
    <source>
        <dbReference type="EMBL" id="RHA44589.1"/>
    </source>
</evidence>
<feature type="region of interest" description="Disordered" evidence="1">
    <location>
        <begin position="162"/>
        <end position="224"/>
    </location>
</feature>
<dbReference type="AlphaFoldDB" id="A0A413RRG4"/>
<gene>
    <name evidence="3" type="ORF">D1825_00455</name>
</gene>
<evidence type="ECO:0000256" key="1">
    <source>
        <dbReference type="SAM" id="MobiDB-lite"/>
    </source>
</evidence>
<accession>A0A413RRG4</accession>
<reference evidence="3 4" key="1">
    <citation type="submission" date="2018-08" db="EMBL/GenBank/DDBJ databases">
        <title>Cellulomonas rhizosphaerae sp. nov., a novel actinomycete isolated from soil.</title>
        <authorList>
            <person name="Tian Y."/>
        </authorList>
    </citation>
    <scope>NUCLEOTIDE SEQUENCE [LARGE SCALE GENOMIC DNA]</scope>
    <source>
        <strain evidence="3 4">NEAU-TCZ24</strain>
    </source>
</reference>
<feature type="domain" description="Flagellar hook-length control protein-like C-terminal" evidence="2">
    <location>
        <begin position="102"/>
        <end position="167"/>
    </location>
</feature>
<dbReference type="Proteomes" id="UP000283374">
    <property type="component" value="Unassembled WGS sequence"/>
</dbReference>
<dbReference type="InterPro" id="IPR021136">
    <property type="entry name" value="Flagellar_hook_control-like_C"/>
</dbReference>
<keyword evidence="3" id="KW-0966">Cell projection</keyword>
<dbReference type="Gene3D" id="3.30.750.140">
    <property type="match status" value="1"/>
</dbReference>
<dbReference type="InterPro" id="IPR038610">
    <property type="entry name" value="FliK-like_C_sf"/>
</dbReference>
<organism evidence="3 4">
    <name type="scientific">Cellulomonas rhizosphaerae</name>
    <dbReference type="NCBI Taxonomy" id="2293719"/>
    <lineage>
        <taxon>Bacteria</taxon>
        <taxon>Bacillati</taxon>
        <taxon>Actinomycetota</taxon>
        <taxon>Actinomycetes</taxon>
        <taxon>Micrococcales</taxon>
        <taxon>Cellulomonadaceae</taxon>
        <taxon>Cellulomonas</taxon>
    </lineage>
</organism>
<keyword evidence="3" id="KW-0282">Flagellum</keyword>
<name>A0A413RRG4_9CELL</name>
<feature type="region of interest" description="Disordered" evidence="1">
    <location>
        <begin position="1"/>
        <end position="91"/>
    </location>
</feature>
<keyword evidence="4" id="KW-1185">Reference proteome</keyword>
<dbReference type="RefSeq" id="WP_138067021.1">
    <property type="nucleotide sequence ID" value="NZ_QWKP01000036.1"/>
</dbReference>
<protein>
    <submittedName>
        <fullName evidence="3">Flagellar hook-length control protein FliK</fullName>
    </submittedName>
</protein>
<evidence type="ECO:0000259" key="2">
    <source>
        <dbReference type="Pfam" id="PF02120"/>
    </source>
</evidence>
<dbReference type="Pfam" id="PF02120">
    <property type="entry name" value="Flg_hook"/>
    <property type="match status" value="1"/>
</dbReference>
<keyword evidence="3" id="KW-0969">Cilium</keyword>
<dbReference type="CDD" id="cd17470">
    <property type="entry name" value="T3SS_Flik_C"/>
    <property type="match status" value="1"/>
</dbReference>
<proteinExistence type="predicted"/>
<dbReference type="EMBL" id="QWKP01000036">
    <property type="protein sequence ID" value="RHA44589.1"/>
    <property type="molecule type" value="Genomic_DNA"/>
</dbReference>